<name>A0A644YWC6_9ZZZZ</name>
<dbReference type="AlphaFoldDB" id="A0A644YWC6"/>
<organism evidence="2">
    <name type="scientific">bioreactor metagenome</name>
    <dbReference type="NCBI Taxonomy" id="1076179"/>
    <lineage>
        <taxon>unclassified sequences</taxon>
        <taxon>metagenomes</taxon>
        <taxon>ecological metagenomes</taxon>
    </lineage>
</organism>
<sequence>MASNPAWRLTRSQWWRVFGRWIDEPDSDAVLHADTFFDMRPITGAELVDPLLAAVHRATAGNQRFLARLAREAVSWVPPIGFFRGFVLDRAGQGSRGLDLKAGGIAPIVQIARVHALAAGLPEVNTAARLSAAAATGTISQRRADDLRGAYELISHLRHRHHSDQAEHGEPADNVIDPGALSTIDQHSLRDAFRIIKEAQQELAFTYRLHAVS</sequence>
<proteinExistence type="predicted"/>
<dbReference type="EMBL" id="VSSQ01006327">
    <property type="protein sequence ID" value="MPM32318.1"/>
    <property type="molecule type" value="Genomic_DNA"/>
</dbReference>
<dbReference type="Pfam" id="PF10335">
    <property type="entry name" value="DUF294_C"/>
    <property type="match status" value="1"/>
</dbReference>
<gene>
    <name evidence="2" type="ORF">SDC9_78880</name>
</gene>
<feature type="domain" description="DUF294" evidence="1">
    <location>
        <begin position="63"/>
        <end position="207"/>
    </location>
</feature>
<protein>
    <recommendedName>
        <fullName evidence="1">DUF294 domain-containing protein</fullName>
    </recommendedName>
</protein>
<evidence type="ECO:0000313" key="2">
    <source>
        <dbReference type="EMBL" id="MPM32318.1"/>
    </source>
</evidence>
<dbReference type="SUPFAM" id="SSF81593">
    <property type="entry name" value="Nucleotidyltransferase substrate binding subunit/domain"/>
    <property type="match status" value="1"/>
</dbReference>
<reference evidence="2" key="1">
    <citation type="submission" date="2019-08" db="EMBL/GenBank/DDBJ databases">
        <authorList>
            <person name="Kucharzyk K."/>
            <person name="Murdoch R.W."/>
            <person name="Higgins S."/>
            <person name="Loffler F."/>
        </authorList>
    </citation>
    <scope>NUCLEOTIDE SEQUENCE</scope>
</reference>
<comment type="caution">
    <text evidence="2">The sequence shown here is derived from an EMBL/GenBank/DDBJ whole genome shotgun (WGS) entry which is preliminary data.</text>
</comment>
<dbReference type="InterPro" id="IPR018821">
    <property type="entry name" value="DUF294_put_nucleoTrafse_sb-bd"/>
</dbReference>
<accession>A0A644YWC6</accession>
<evidence type="ECO:0000259" key="1">
    <source>
        <dbReference type="Pfam" id="PF10335"/>
    </source>
</evidence>